<dbReference type="EMBL" id="ML211131">
    <property type="protein sequence ID" value="TFK87985.1"/>
    <property type="molecule type" value="Genomic_DNA"/>
</dbReference>
<organism evidence="2 3">
    <name type="scientific">Polyporus arcularius HHB13444</name>
    <dbReference type="NCBI Taxonomy" id="1314778"/>
    <lineage>
        <taxon>Eukaryota</taxon>
        <taxon>Fungi</taxon>
        <taxon>Dikarya</taxon>
        <taxon>Basidiomycota</taxon>
        <taxon>Agaricomycotina</taxon>
        <taxon>Agaricomycetes</taxon>
        <taxon>Polyporales</taxon>
        <taxon>Polyporaceae</taxon>
        <taxon>Polyporus</taxon>
    </lineage>
</organism>
<evidence type="ECO:0000256" key="1">
    <source>
        <dbReference type="SAM" id="MobiDB-lite"/>
    </source>
</evidence>
<sequence length="191" mass="21186">MVRGERVRVSSGQERGGVGMCSPRATAFRPLPVSASAFCVLRPAITCLHPSLFPPCKLALHLIRAHLHRRYGGCKLHGRKEECSARKGKGRGKQGAKIAFRQETFRGAPDGLEQGRRRSEDEQAPECWKRTSRDLSSARQIASAWIGAIFRGKRARLRAQISLRESGRPCSITFGPQFGVQPLEDPENPRC</sequence>
<keyword evidence="3" id="KW-1185">Reference proteome</keyword>
<evidence type="ECO:0000313" key="3">
    <source>
        <dbReference type="Proteomes" id="UP000308197"/>
    </source>
</evidence>
<protein>
    <submittedName>
        <fullName evidence="2">Uncharacterized protein</fullName>
    </submittedName>
</protein>
<proteinExistence type="predicted"/>
<dbReference type="Proteomes" id="UP000308197">
    <property type="component" value="Unassembled WGS sequence"/>
</dbReference>
<evidence type="ECO:0000313" key="2">
    <source>
        <dbReference type="EMBL" id="TFK87985.1"/>
    </source>
</evidence>
<reference evidence="2 3" key="1">
    <citation type="journal article" date="2019" name="Nat. Ecol. Evol.">
        <title>Megaphylogeny resolves global patterns of mushroom evolution.</title>
        <authorList>
            <person name="Varga T."/>
            <person name="Krizsan K."/>
            <person name="Foldi C."/>
            <person name="Dima B."/>
            <person name="Sanchez-Garcia M."/>
            <person name="Sanchez-Ramirez S."/>
            <person name="Szollosi G.J."/>
            <person name="Szarkandi J.G."/>
            <person name="Papp V."/>
            <person name="Albert L."/>
            <person name="Andreopoulos W."/>
            <person name="Angelini C."/>
            <person name="Antonin V."/>
            <person name="Barry K.W."/>
            <person name="Bougher N.L."/>
            <person name="Buchanan P."/>
            <person name="Buyck B."/>
            <person name="Bense V."/>
            <person name="Catcheside P."/>
            <person name="Chovatia M."/>
            <person name="Cooper J."/>
            <person name="Damon W."/>
            <person name="Desjardin D."/>
            <person name="Finy P."/>
            <person name="Geml J."/>
            <person name="Haridas S."/>
            <person name="Hughes K."/>
            <person name="Justo A."/>
            <person name="Karasinski D."/>
            <person name="Kautmanova I."/>
            <person name="Kiss B."/>
            <person name="Kocsube S."/>
            <person name="Kotiranta H."/>
            <person name="LaButti K.M."/>
            <person name="Lechner B.E."/>
            <person name="Liimatainen K."/>
            <person name="Lipzen A."/>
            <person name="Lukacs Z."/>
            <person name="Mihaltcheva S."/>
            <person name="Morgado L.N."/>
            <person name="Niskanen T."/>
            <person name="Noordeloos M.E."/>
            <person name="Ohm R.A."/>
            <person name="Ortiz-Santana B."/>
            <person name="Ovrebo C."/>
            <person name="Racz N."/>
            <person name="Riley R."/>
            <person name="Savchenko A."/>
            <person name="Shiryaev A."/>
            <person name="Soop K."/>
            <person name="Spirin V."/>
            <person name="Szebenyi C."/>
            <person name="Tomsovsky M."/>
            <person name="Tulloss R.E."/>
            <person name="Uehling J."/>
            <person name="Grigoriev I.V."/>
            <person name="Vagvolgyi C."/>
            <person name="Papp T."/>
            <person name="Martin F.M."/>
            <person name="Miettinen O."/>
            <person name="Hibbett D.S."/>
            <person name="Nagy L.G."/>
        </authorList>
    </citation>
    <scope>NUCLEOTIDE SEQUENCE [LARGE SCALE GENOMIC DNA]</scope>
    <source>
        <strain evidence="2 3">HHB13444</strain>
    </source>
</reference>
<feature type="region of interest" description="Disordered" evidence="1">
    <location>
        <begin position="105"/>
        <end position="129"/>
    </location>
</feature>
<dbReference type="InParanoid" id="A0A5C3PE07"/>
<dbReference type="AlphaFoldDB" id="A0A5C3PE07"/>
<name>A0A5C3PE07_9APHY</name>
<accession>A0A5C3PE07</accession>
<feature type="compositionally biased region" description="Basic and acidic residues" evidence="1">
    <location>
        <begin position="113"/>
        <end position="129"/>
    </location>
</feature>
<gene>
    <name evidence="2" type="ORF">K466DRAFT_91126</name>
</gene>